<name>A0ABQ6LY42_9GAMM</name>
<dbReference type="EMBL" id="BSYJ01000002">
    <property type="protein sequence ID" value="GMG86991.1"/>
    <property type="molecule type" value="Genomic_DNA"/>
</dbReference>
<feature type="chain" id="PRO_5046738754" evidence="1">
    <location>
        <begin position="21"/>
        <end position="258"/>
    </location>
</feature>
<dbReference type="RefSeq" id="WP_285763606.1">
    <property type="nucleotide sequence ID" value="NZ_BSYJ01000002.1"/>
</dbReference>
<organism evidence="2 3">
    <name type="scientific">Biformimicrobium ophioploci</name>
    <dbReference type="NCBI Taxonomy" id="3036711"/>
    <lineage>
        <taxon>Bacteria</taxon>
        <taxon>Pseudomonadati</taxon>
        <taxon>Pseudomonadota</taxon>
        <taxon>Gammaproteobacteria</taxon>
        <taxon>Cellvibrionales</taxon>
        <taxon>Microbulbiferaceae</taxon>
        <taxon>Biformimicrobium</taxon>
    </lineage>
</organism>
<dbReference type="InterPro" id="IPR007788">
    <property type="entry name" value="QCT"/>
</dbReference>
<evidence type="ECO:0000313" key="3">
    <source>
        <dbReference type="Proteomes" id="UP001224392"/>
    </source>
</evidence>
<dbReference type="InterPro" id="IPR011044">
    <property type="entry name" value="Quino_amine_DH_bsu"/>
</dbReference>
<protein>
    <submittedName>
        <fullName evidence="2">Glutaminyl-peptide cyclotransferase</fullName>
    </submittedName>
</protein>
<dbReference type="SUPFAM" id="SSF50969">
    <property type="entry name" value="YVTN repeat-like/Quinoprotein amine dehydrogenase"/>
    <property type="match status" value="1"/>
</dbReference>
<feature type="signal peptide" evidence="1">
    <location>
        <begin position="1"/>
        <end position="20"/>
    </location>
</feature>
<dbReference type="InterPro" id="IPR015943">
    <property type="entry name" value="WD40/YVTN_repeat-like_dom_sf"/>
</dbReference>
<evidence type="ECO:0000256" key="1">
    <source>
        <dbReference type="SAM" id="SignalP"/>
    </source>
</evidence>
<dbReference type="PANTHER" id="PTHR31270:SF1">
    <property type="entry name" value="GLUTAMINYL-PEPTIDE CYCLOTRANSFERASE"/>
    <property type="match status" value="1"/>
</dbReference>
<proteinExistence type="predicted"/>
<sequence length="258" mass="29079">MLKKLCATTLLAVAATSAYSAPDIPFTEIDRIQRTDNHFTQGLEISGNRWFESSGRYGHSWLAEYTDPGAKAIQRKWLAGDRFAEGLTLANGKLYLLTWKAGEVFVYDSTSLKLLDTLHYEGEGWGLAFDGEHLIKSNGSDKLVFHDPEDFSVIKTLQVRDGFRKWDRLNELEFAHGLVWANVWYDSRILAIDPDNGQVVGIVDLKDYAPTSLSDPGIANGIAWDRNRNGLWVTGKYWPTIYLIRPEGLGFQKTTDTD</sequence>
<keyword evidence="3" id="KW-1185">Reference proteome</keyword>
<reference evidence="2 3" key="1">
    <citation type="submission" date="2023-04" db="EMBL/GenBank/DDBJ databases">
        <title>Marinobulbifer ophiurae gen. nov., sp. Nov., isolate from tissue of brittle star Ophioplocus japonicus.</title>
        <authorList>
            <person name="Kawano K."/>
            <person name="Sawayama S."/>
            <person name="Nakagawa S."/>
        </authorList>
    </citation>
    <scope>NUCLEOTIDE SEQUENCE [LARGE SCALE GENOMIC DNA]</scope>
    <source>
        <strain evidence="2 3">NKW57</strain>
    </source>
</reference>
<keyword evidence="1" id="KW-0732">Signal</keyword>
<dbReference type="Gene3D" id="2.130.10.10">
    <property type="entry name" value="YVTN repeat-like/Quinoprotein amine dehydrogenase"/>
    <property type="match status" value="1"/>
</dbReference>
<dbReference type="PANTHER" id="PTHR31270">
    <property type="entry name" value="GLUTAMINYL-PEPTIDE CYCLOTRANSFERASE"/>
    <property type="match status" value="1"/>
</dbReference>
<accession>A0ABQ6LY42</accession>
<gene>
    <name evidence="2" type="ORF">MNKW57_13120</name>
</gene>
<dbReference type="Proteomes" id="UP001224392">
    <property type="component" value="Unassembled WGS sequence"/>
</dbReference>
<dbReference type="Pfam" id="PF05096">
    <property type="entry name" value="Glu_cyclase_2"/>
    <property type="match status" value="1"/>
</dbReference>
<evidence type="ECO:0000313" key="2">
    <source>
        <dbReference type="EMBL" id="GMG86991.1"/>
    </source>
</evidence>
<comment type="caution">
    <text evidence="2">The sequence shown here is derived from an EMBL/GenBank/DDBJ whole genome shotgun (WGS) entry which is preliminary data.</text>
</comment>